<dbReference type="EMBL" id="CP093347">
    <property type="protein sequence ID" value="WOH03158.1"/>
    <property type="molecule type" value="Genomic_DNA"/>
</dbReference>
<evidence type="ECO:0000256" key="5">
    <source>
        <dbReference type="ARBA" id="ARBA00047388"/>
    </source>
</evidence>
<dbReference type="Proteomes" id="UP000077755">
    <property type="component" value="Chromosome 5"/>
</dbReference>
<gene>
    <name evidence="8" type="ORF">DCAR_0522552</name>
</gene>
<dbReference type="InterPro" id="IPR036249">
    <property type="entry name" value="Thioredoxin-like_sf"/>
</dbReference>
<proteinExistence type="predicted"/>
<dbReference type="InterPro" id="IPR052259">
    <property type="entry name" value="Nucleoredoxin-like"/>
</dbReference>
<keyword evidence="2" id="KW-0677">Repeat</keyword>
<dbReference type="AlphaFoldDB" id="A0AAF1B3D5"/>
<dbReference type="Pfam" id="PF13905">
    <property type="entry name" value="Thioredoxin_8"/>
    <property type="match status" value="1"/>
</dbReference>
<evidence type="ECO:0000256" key="6">
    <source>
        <dbReference type="ARBA" id="ARBA00047804"/>
    </source>
</evidence>
<keyword evidence="3" id="KW-0560">Oxidoreductase</keyword>
<evidence type="ECO:0000256" key="2">
    <source>
        <dbReference type="ARBA" id="ARBA00022737"/>
    </source>
</evidence>
<accession>A0AAF1B3D5</accession>
<evidence type="ECO:0000256" key="3">
    <source>
        <dbReference type="ARBA" id="ARBA00023002"/>
    </source>
</evidence>
<evidence type="ECO:0000313" key="8">
    <source>
        <dbReference type="EMBL" id="WOH03158.1"/>
    </source>
</evidence>
<keyword evidence="9" id="KW-1185">Reference proteome</keyword>
<name>A0AAF1B3D5_DAUCS</name>
<dbReference type="InterPro" id="IPR012336">
    <property type="entry name" value="Thioredoxin-like_fold"/>
</dbReference>
<reference evidence="8" key="2">
    <citation type="submission" date="2022-03" db="EMBL/GenBank/DDBJ databases">
        <title>Draft title - Genomic analysis of global carrot germplasm unveils the trajectory of domestication and the origin of high carotenoid orange carrot.</title>
        <authorList>
            <person name="Iorizzo M."/>
            <person name="Ellison S."/>
            <person name="Senalik D."/>
            <person name="Macko-Podgorni A."/>
            <person name="Grzebelus D."/>
            <person name="Bostan H."/>
            <person name="Rolling W."/>
            <person name="Curaba J."/>
            <person name="Simon P."/>
        </authorList>
    </citation>
    <scope>NUCLEOTIDE SEQUENCE</scope>
    <source>
        <tissue evidence="8">Leaf</tissue>
    </source>
</reference>
<dbReference type="SUPFAM" id="SSF52833">
    <property type="entry name" value="Thioredoxin-like"/>
    <property type="match status" value="1"/>
</dbReference>
<evidence type="ECO:0000256" key="1">
    <source>
        <dbReference type="ARBA" id="ARBA00012612"/>
    </source>
</evidence>
<sequence>MTFSIARSMKLGRCSKRKKKTLLSPTRKKRRASVQPIKKGDKVDLSTLLFTKQRDYLLRGDKQRVQAKQLAGKVIFVGAPDAALCSAQEVCSTPQEQRFEERYSLMPWLTIPFSDLKTRKHLETRFGGIAGFSDRYPVSFVIDPEGVVLQDNGGFYFQEYGAPGYPFSDEKINIINSEDDAAIQHPSITTLLASPERNYVISNSGDQVLVSDLEDKVVALYFYEELPIGESPDADDLTPKIEMVYRQLAKNENFEIVLIYAHDTVYTYDCTTEASFRKTFSKMPWLALPFKDPNCKRLQRIFDHPLSLKDLGPDPTLVIIGPHGNFIEEYGVDILLNFGIAAYPFTRKSAAKLEAEKAKRVKLEMFWRDPNTFFRQKDGPDVSFYLVIWCKL</sequence>
<dbReference type="Gene3D" id="3.40.30.10">
    <property type="entry name" value="Glutaredoxin"/>
    <property type="match status" value="2"/>
</dbReference>
<reference evidence="8" key="1">
    <citation type="journal article" date="2016" name="Nat. Genet.">
        <title>A high-quality carrot genome assembly provides new insights into carotenoid accumulation and asterid genome evolution.</title>
        <authorList>
            <person name="Iorizzo M."/>
            <person name="Ellison S."/>
            <person name="Senalik D."/>
            <person name="Zeng P."/>
            <person name="Satapoomin P."/>
            <person name="Huang J."/>
            <person name="Bowman M."/>
            <person name="Iovene M."/>
            <person name="Sanseverino W."/>
            <person name="Cavagnaro P."/>
            <person name="Yildiz M."/>
            <person name="Macko-Podgorni A."/>
            <person name="Moranska E."/>
            <person name="Grzebelus E."/>
            <person name="Grzebelus D."/>
            <person name="Ashrafi H."/>
            <person name="Zheng Z."/>
            <person name="Cheng S."/>
            <person name="Spooner D."/>
            <person name="Van Deynze A."/>
            <person name="Simon P."/>
        </authorList>
    </citation>
    <scope>NUCLEOTIDE SEQUENCE</scope>
    <source>
        <tissue evidence="8">Leaf</tissue>
    </source>
</reference>
<dbReference type="PANTHER" id="PTHR13871">
    <property type="entry name" value="THIOREDOXIN"/>
    <property type="match status" value="1"/>
</dbReference>
<comment type="catalytic activity">
    <reaction evidence="5">
        <text>[protein]-dithiol + NAD(+) = [protein]-disulfide + NADH + H(+)</text>
        <dbReference type="Rhea" id="RHEA:18749"/>
        <dbReference type="Rhea" id="RHEA-COMP:10593"/>
        <dbReference type="Rhea" id="RHEA-COMP:10594"/>
        <dbReference type="ChEBI" id="CHEBI:15378"/>
        <dbReference type="ChEBI" id="CHEBI:29950"/>
        <dbReference type="ChEBI" id="CHEBI:50058"/>
        <dbReference type="ChEBI" id="CHEBI:57540"/>
        <dbReference type="ChEBI" id="CHEBI:57945"/>
        <dbReference type="EC" id="1.8.1.8"/>
    </reaction>
</comment>
<keyword evidence="4" id="KW-0520">NAD</keyword>
<protein>
    <recommendedName>
        <fullName evidence="1">protein-disulfide reductase</fullName>
        <ecNumber evidence="1">1.8.1.8</ecNumber>
    </recommendedName>
</protein>
<evidence type="ECO:0000256" key="4">
    <source>
        <dbReference type="ARBA" id="ARBA00023027"/>
    </source>
</evidence>
<evidence type="ECO:0000259" key="7">
    <source>
        <dbReference type="Pfam" id="PF13905"/>
    </source>
</evidence>
<comment type="catalytic activity">
    <reaction evidence="6">
        <text>[protein]-dithiol + NADP(+) = [protein]-disulfide + NADPH + H(+)</text>
        <dbReference type="Rhea" id="RHEA:18753"/>
        <dbReference type="Rhea" id="RHEA-COMP:10593"/>
        <dbReference type="Rhea" id="RHEA-COMP:10594"/>
        <dbReference type="ChEBI" id="CHEBI:15378"/>
        <dbReference type="ChEBI" id="CHEBI:29950"/>
        <dbReference type="ChEBI" id="CHEBI:50058"/>
        <dbReference type="ChEBI" id="CHEBI:57783"/>
        <dbReference type="ChEBI" id="CHEBI:58349"/>
        <dbReference type="EC" id="1.8.1.8"/>
    </reaction>
</comment>
<organism evidence="8 9">
    <name type="scientific">Daucus carota subsp. sativus</name>
    <name type="common">Carrot</name>
    <dbReference type="NCBI Taxonomy" id="79200"/>
    <lineage>
        <taxon>Eukaryota</taxon>
        <taxon>Viridiplantae</taxon>
        <taxon>Streptophyta</taxon>
        <taxon>Embryophyta</taxon>
        <taxon>Tracheophyta</taxon>
        <taxon>Spermatophyta</taxon>
        <taxon>Magnoliopsida</taxon>
        <taxon>eudicotyledons</taxon>
        <taxon>Gunneridae</taxon>
        <taxon>Pentapetalae</taxon>
        <taxon>asterids</taxon>
        <taxon>campanulids</taxon>
        <taxon>Apiales</taxon>
        <taxon>Apiaceae</taxon>
        <taxon>Apioideae</taxon>
        <taxon>Scandiceae</taxon>
        <taxon>Daucinae</taxon>
        <taxon>Daucus</taxon>
        <taxon>Daucus sect. Daucus</taxon>
    </lineage>
</organism>
<dbReference type="EC" id="1.8.1.8" evidence="1"/>
<feature type="domain" description="Thioredoxin-like fold" evidence="7">
    <location>
        <begin position="215"/>
        <end position="325"/>
    </location>
</feature>
<dbReference type="PANTHER" id="PTHR13871:SF96">
    <property type="entry name" value="THIOREDOXIN DOMAIN-CONTAINING PROTEIN"/>
    <property type="match status" value="1"/>
</dbReference>
<evidence type="ECO:0000313" key="9">
    <source>
        <dbReference type="Proteomes" id="UP000077755"/>
    </source>
</evidence>
<dbReference type="GO" id="GO:0047134">
    <property type="term" value="F:protein-disulfide reductase [NAD(P)H] activity"/>
    <property type="evidence" value="ECO:0007669"/>
    <property type="project" value="UniProtKB-EC"/>
</dbReference>